<feature type="domain" description="DM2" evidence="1">
    <location>
        <begin position="24"/>
        <end position="112"/>
    </location>
</feature>
<dbReference type="CDD" id="cd10567">
    <property type="entry name" value="SWIB-MDM2_like"/>
    <property type="match status" value="1"/>
</dbReference>
<protein>
    <recommendedName>
        <fullName evidence="1">DM2 domain-containing protein</fullName>
    </recommendedName>
</protein>
<dbReference type="InterPro" id="IPR036885">
    <property type="entry name" value="SWIB_MDM2_dom_sf"/>
</dbReference>
<gene>
    <name evidence="2" type="ORF">POM88_052968</name>
</gene>
<evidence type="ECO:0000313" key="2">
    <source>
        <dbReference type="EMBL" id="KAK1353130.1"/>
    </source>
</evidence>
<dbReference type="AlphaFoldDB" id="A0AAD8LWG7"/>
<accession>A0AAD8LWG7</accession>
<evidence type="ECO:0000259" key="1">
    <source>
        <dbReference type="PROSITE" id="PS51925"/>
    </source>
</evidence>
<dbReference type="InterPro" id="IPR019835">
    <property type="entry name" value="SWIB_domain"/>
</dbReference>
<sequence>MGVSFGFGERIGLRSRKRKRGGGGFTKVCSLSPELQKLTGVSELPRTEVVKQMWNYIREKNLQDPLHKRNIICDDALRDLFNVDSVNMFHCLIEANWSRACQDISLRKIANL</sequence>
<evidence type="ECO:0000313" key="3">
    <source>
        <dbReference type="Proteomes" id="UP001237642"/>
    </source>
</evidence>
<dbReference type="EMBL" id="JAUIZM010000014">
    <property type="protein sequence ID" value="KAK1353130.1"/>
    <property type="molecule type" value="Genomic_DNA"/>
</dbReference>
<reference evidence="2" key="1">
    <citation type="submission" date="2023-02" db="EMBL/GenBank/DDBJ databases">
        <title>Genome of toxic invasive species Heracleum sosnowskyi carries increased number of genes despite the absence of recent whole-genome duplications.</title>
        <authorList>
            <person name="Schelkunov M."/>
            <person name="Shtratnikova V."/>
            <person name="Makarenko M."/>
            <person name="Klepikova A."/>
            <person name="Omelchenko D."/>
            <person name="Novikova G."/>
            <person name="Obukhova E."/>
            <person name="Bogdanov V."/>
            <person name="Penin A."/>
            <person name="Logacheva M."/>
        </authorList>
    </citation>
    <scope>NUCLEOTIDE SEQUENCE</scope>
    <source>
        <strain evidence="2">Hsosn_3</strain>
        <tissue evidence="2">Leaf</tissue>
    </source>
</reference>
<dbReference type="SMART" id="SM00151">
    <property type="entry name" value="SWIB"/>
    <property type="match status" value="1"/>
</dbReference>
<proteinExistence type="predicted"/>
<dbReference type="PANTHER" id="PTHR13844">
    <property type="entry name" value="SWI/SNF-RELATED MATRIX-ASSOCIATED ACTIN-DEPENDENT REGULATOR OF CHROMATIN SUBFAMILY D"/>
    <property type="match status" value="1"/>
</dbReference>
<dbReference type="Proteomes" id="UP001237642">
    <property type="component" value="Unassembled WGS sequence"/>
</dbReference>
<organism evidence="2 3">
    <name type="scientific">Heracleum sosnowskyi</name>
    <dbReference type="NCBI Taxonomy" id="360622"/>
    <lineage>
        <taxon>Eukaryota</taxon>
        <taxon>Viridiplantae</taxon>
        <taxon>Streptophyta</taxon>
        <taxon>Embryophyta</taxon>
        <taxon>Tracheophyta</taxon>
        <taxon>Spermatophyta</taxon>
        <taxon>Magnoliopsida</taxon>
        <taxon>eudicotyledons</taxon>
        <taxon>Gunneridae</taxon>
        <taxon>Pentapetalae</taxon>
        <taxon>asterids</taxon>
        <taxon>campanulids</taxon>
        <taxon>Apiales</taxon>
        <taxon>Apiaceae</taxon>
        <taxon>Apioideae</taxon>
        <taxon>apioid superclade</taxon>
        <taxon>Tordylieae</taxon>
        <taxon>Tordyliinae</taxon>
        <taxon>Heracleum</taxon>
    </lineage>
</organism>
<comment type="caution">
    <text evidence="2">The sequence shown here is derived from an EMBL/GenBank/DDBJ whole genome shotgun (WGS) entry which is preliminary data.</text>
</comment>
<dbReference type="SUPFAM" id="SSF47592">
    <property type="entry name" value="SWIB/MDM2 domain"/>
    <property type="match status" value="1"/>
</dbReference>
<dbReference type="Gene3D" id="1.10.245.10">
    <property type="entry name" value="SWIB/MDM2 domain"/>
    <property type="match status" value="1"/>
</dbReference>
<dbReference type="InterPro" id="IPR003121">
    <property type="entry name" value="SWIB_MDM2_domain"/>
</dbReference>
<keyword evidence="3" id="KW-1185">Reference proteome</keyword>
<dbReference type="Pfam" id="PF02201">
    <property type="entry name" value="SWIB"/>
    <property type="match status" value="1"/>
</dbReference>
<dbReference type="PROSITE" id="PS51925">
    <property type="entry name" value="SWIB_MDM2"/>
    <property type="match status" value="1"/>
</dbReference>
<reference evidence="2" key="2">
    <citation type="submission" date="2023-05" db="EMBL/GenBank/DDBJ databases">
        <authorList>
            <person name="Schelkunov M.I."/>
        </authorList>
    </citation>
    <scope>NUCLEOTIDE SEQUENCE</scope>
    <source>
        <strain evidence="2">Hsosn_3</strain>
        <tissue evidence="2">Leaf</tissue>
    </source>
</reference>
<name>A0AAD8LWG7_9APIA</name>